<evidence type="ECO:0000313" key="4">
    <source>
        <dbReference type="Proteomes" id="UP001499984"/>
    </source>
</evidence>
<dbReference type="RefSeq" id="WP_345017221.1">
    <property type="nucleotide sequence ID" value="NZ_BAAAZY010000015.1"/>
</dbReference>
<name>A0ABP7VTQ4_9ACTN</name>
<protein>
    <recommendedName>
        <fullName evidence="5">EamA domain-containing protein</fullName>
    </recommendedName>
</protein>
<sequence>MIGFLVVLGWAVVLCLLALSRIAPGIKVLVLTAPPVAAVVWLLDVVLEERAVAFVVGAVFLVVLIALNGLLAHPRLPTWTKTTVFGTVPVAAPAWLLVVTADDTLKDPGEDPCSMHYGGVGVSKAFPPQAYCSCGSSVWTQRPPGEPPWRVRPLRRTRRSSRRAGSSPERGAIFSQFIRGFHSPLADPSRIPHKCSPCMARKLDPWGPTGLVRRVRATRLGP</sequence>
<keyword evidence="2" id="KW-1133">Transmembrane helix</keyword>
<evidence type="ECO:0000256" key="1">
    <source>
        <dbReference type="SAM" id="MobiDB-lite"/>
    </source>
</evidence>
<keyword evidence="2" id="KW-0812">Transmembrane</keyword>
<reference evidence="4" key="1">
    <citation type="journal article" date="2019" name="Int. J. Syst. Evol. Microbiol.">
        <title>The Global Catalogue of Microorganisms (GCM) 10K type strain sequencing project: providing services to taxonomists for standard genome sequencing and annotation.</title>
        <authorList>
            <consortium name="The Broad Institute Genomics Platform"/>
            <consortium name="The Broad Institute Genome Sequencing Center for Infectious Disease"/>
            <person name="Wu L."/>
            <person name="Ma J."/>
        </authorList>
    </citation>
    <scope>NUCLEOTIDE SEQUENCE [LARGE SCALE GENOMIC DNA]</scope>
    <source>
        <strain evidence="4">JCM 16925</strain>
    </source>
</reference>
<evidence type="ECO:0000256" key="2">
    <source>
        <dbReference type="SAM" id="Phobius"/>
    </source>
</evidence>
<feature type="region of interest" description="Disordered" evidence="1">
    <location>
        <begin position="143"/>
        <end position="169"/>
    </location>
</feature>
<dbReference type="Proteomes" id="UP001499984">
    <property type="component" value="Unassembled WGS sequence"/>
</dbReference>
<comment type="caution">
    <text evidence="3">The sequence shown here is derived from an EMBL/GenBank/DDBJ whole genome shotgun (WGS) entry which is preliminary data.</text>
</comment>
<keyword evidence="4" id="KW-1185">Reference proteome</keyword>
<organism evidence="3 4">
    <name type="scientific">Streptomyces shaanxiensis</name>
    <dbReference type="NCBI Taxonomy" id="653357"/>
    <lineage>
        <taxon>Bacteria</taxon>
        <taxon>Bacillati</taxon>
        <taxon>Actinomycetota</taxon>
        <taxon>Actinomycetes</taxon>
        <taxon>Kitasatosporales</taxon>
        <taxon>Streptomycetaceae</taxon>
        <taxon>Streptomyces</taxon>
    </lineage>
</organism>
<feature type="transmembrane region" description="Helical" evidence="2">
    <location>
        <begin position="51"/>
        <end position="71"/>
    </location>
</feature>
<feature type="compositionally biased region" description="Basic residues" evidence="1">
    <location>
        <begin position="152"/>
        <end position="162"/>
    </location>
</feature>
<evidence type="ECO:0000313" key="3">
    <source>
        <dbReference type="EMBL" id="GAA4074047.1"/>
    </source>
</evidence>
<keyword evidence="2" id="KW-0472">Membrane</keyword>
<accession>A0ABP7VTQ4</accession>
<proteinExistence type="predicted"/>
<dbReference type="EMBL" id="BAAAZY010000015">
    <property type="protein sequence ID" value="GAA4074047.1"/>
    <property type="molecule type" value="Genomic_DNA"/>
</dbReference>
<gene>
    <name evidence="3" type="ORF">GCM10022233_59810</name>
</gene>
<evidence type="ECO:0008006" key="5">
    <source>
        <dbReference type="Google" id="ProtNLM"/>
    </source>
</evidence>